<feature type="transmembrane region" description="Helical" evidence="1">
    <location>
        <begin position="26"/>
        <end position="47"/>
    </location>
</feature>
<sequence>MSSSTPSPTPSSAPGRAYVRPPTLRLLGWVVHAVCLYLLVSGLAYSIGAATQAPATVRVPVAVTATTPGAEAGGFALTDRSRRLDDVVPAGAGEGIWVTARDDAATFTVSSWGSTRLEQFLSRGDRLVLGLAAVAVSVLLQPVLTSLAGPRPFARRNSRRFAAMAVTVLVAAVLHPLLPRLASRLVLDRLGNPPALAVPDLQFPLLPVAAVVVALLLLAEAFRHAERLEHEVDGLV</sequence>
<keyword evidence="1" id="KW-0472">Membrane</keyword>
<protein>
    <recommendedName>
        <fullName evidence="4">DUF2975 domain-containing protein</fullName>
    </recommendedName>
</protein>
<feature type="transmembrane region" description="Helical" evidence="1">
    <location>
        <begin position="201"/>
        <end position="219"/>
    </location>
</feature>
<name>A0ABV4H2R2_9ACTN</name>
<dbReference type="Proteomes" id="UP001565927">
    <property type="component" value="Unassembled WGS sequence"/>
</dbReference>
<evidence type="ECO:0000256" key="1">
    <source>
        <dbReference type="SAM" id="Phobius"/>
    </source>
</evidence>
<accession>A0ABV4H2R2</accession>
<organism evidence="2 3">
    <name type="scientific">Kineococcus halophytocola</name>
    <dbReference type="NCBI Taxonomy" id="3234027"/>
    <lineage>
        <taxon>Bacteria</taxon>
        <taxon>Bacillati</taxon>
        <taxon>Actinomycetota</taxon>
        <taxon>Actinomycetes</taxon>
        <taxon>Kineosporiales</taxon>
        <taxon>Kineosporiaceae</taxon>
        <taxon>Kineococcus</taxon>
    </lineage>
</organism>
<keyword evidence="1" id="KW-0812">Transmembrane</keyword>
<dbReference type="RefSeq" id="WP_370442081.1">
    <property type="nucleotide sequence ID" value="NZ_JBGFTU010000015.1"/>
</dbReference>
<reference evidence="2 3" key="1">
    <citation type="submission" date="2024-07" db="EMBL/GenBank/DDBJ databases">
        <authorList>
            <person name="Thanompreechachai J."/>
            <person name="Duangmal K."/>
        </authorList>
    </citation>
    <scope>NUCLEOTIDE SEQUENCE [LARGE SCALE GENOMIC DNA]</scope>
    <source>
        <strain evidence="2 3">LSe6-4</strain>
    </source>
</reference>
<feature type="transmembrane region" description="Helical" evidence="1">
    <location>
        <begin position="127"/>
        <end position="149"/>
    </location>
</feature>
<comment type="caution">
    <text evidence="2">The sequence shown here is derived from an EMBL/GenBank/DDBJ whole genome shotgun (WGS) entry which is preliminary data.</text>
</comment>
<feature type="transmembrane region" description="Helical" evidence="1">
    <location>
        <begin position="161"/>
        <end position="181"/>
    </location>
</feature>
<keyword evidence="3" id="KW-1185">Reference proteome</keyword>
<dbReference type="EMBL" id="JBGFTU010000015">
    <property type="protein sequence ID" value="MEZ0165856.1"/>
    <property type="molecule type" value="Genomic_DNA"/>
</dbReference>
<evidence type="ECO:0008006" key="4">
    <source>
        <dbReference type="Google" id="ProtNLM"/>
    </source>
</evidence>
<proteinExistence type="predicted"/>
<gene>
    <name evidence="2" type="ORF">AB2L27_13945</name>
</gene>
<evidence type="ECO:0000313" key="3">
    <source>
        <dbReference type="Proteomes" id="UP001565927"/>
    </source>
</evidence>
<keyword evidence="1" id="KW-1133">Transmembrane helix</keyword>
<evidence type="ECO:0000313" key="2">
    <source>
        <dbReference type="EMBL" id="MEZ0165856.1"/>
    </source>
</evidence>